<reference evidence="2" key="1">
    <citation type="submission" date="2018-05" db="EMBL/GenBank/DDBJ databases">
        <title>Draft genome of Mucuna pruriens seed.</title>
        <authorList>
            <person name="Nnadi N.E."/>
            <person name="Vos R."/>
            <person name="Hasami M.H."/>
            <person name="Devisetty U.K."/>
            <person name="Aguiy J.C."/>
        </authorList>
    </citation>
    <scope>NUCLEOTIDE SEQUENCE [LARGE SCALE GENOMIC DNA]</scope>
    <source>
        <strain evidence="2">JCA_2017</strain>
    </source>
</reference>
<dbReference type="EMBL" id="QJKJ01002819">
    <property type="protein sequence ID" value="RDY01183.1"/>
    <property type="molecule type" value="Genomic_DNA"/>
</dbReference>
<name>A0A371HEH1_MUCPR</name>
<dbReference type="OrthoDB" id="1681423at2759"/>
<sequence length="418" mass="46260">MTPTAEAKDVQEEAAGLKSNHAASILENDLLGEDTCKSDMNVENKMHPTNEVEDVQEKDTGMNSDYTRSSLENDLLKGDAHEDSVNVDHHKHQTVEGKDDPIAAGLDFSDKTSEFEDKFQEDKQDANGTDVQGKTTISASDDPLNLTNSFEGAGDEITEVRQPQNSPNAGPVEAEGTKEYEKQEESCLREHLLVTYNHHLNNEPSIQQGNKVVTLNAVNMSNNIEIQESSSVHSDLDEPVKFISEQSFLGTVSLLEDNLLDTNSHSQQSKDDVQEKEMEYHEKLCTDKSDDKDGNEFGSSLIDTFGGTPDSPSTGNNTNGNSLTKVNCTTEDFQTSLLESFIVDNPLKFDHEENCKVLYEESTLSRSGSTKENSHDDKPDQCMKDSLKEYKSGMVCFINMDGGYNFKCTDLQKPSCVP</sequence>
<evidence type="ECO:0000256" key="1">
    <source>
        <dbReference type="SAM" id="MobiDB-lite"/>
    </source>
</evidence>
<proteinExistence type="predicted"/>
<organism evidence="2 3">
    <name type="scientific">Mucuna pruriens</name>
    <name type="common">Velvet bean</name>
    <name type="synonym">Dolichos pruriens</name>
    <dbReference type="NCBI Taxonomy" id="157652"/>
    <lineage>
        <taxon>Eukaryota</taxon>
        <taxon>Viridiplantae</taxon>
        <taxon>Streptophyta</taxon>
        <taxon>Embryophyta</taxon>
        <taxon>Tracheophyta</taxon>
        <taxon>Spermatophyta</taxon>
        <taxon>Magnoliopsida</taxon>
        <taxon>eudicotyledons</taxon>
        <taxon>Gunneridae</taxon>
        <taxon>Pentapetalae</taxon>
        <taxon>rosids</taxon>
        <taxon>fabids</taxon>
        <taxon>Fabales</taxon>
        <taxon>Fabaceae</taxon>
        <taxon>Papilionoideae</taxon>
        <taxon>50 kb inversion clade</taxon>
        <taxon>NPAAA clade</taxon>
        <taxon>indigoferoid/millettioid clade</taxon>
        <taxon>Phaseoleae</taxon>
        <taxon>Mucuna</taxon>
    </lineage>
</organism>
<evidence type="ECO:0000313" key="2">
    <source>
        <dbReference type="EMBL" id="RDY01183.1"/>
    </source>
</evidence>
<feature type="region of interest" description="Disordered" evidence="1">
    <location>
        <begin position="1"/>
        <end position="21"/>
    </location>
</feature>
<feature type="region of interest" description="Disordered" evidence="1">
    <location>
        <begin position="285"/>
        <end position="325"/>
    </location>
</feature>
<keyword evidence="3" id="KW-1185">Reference proteome</keyword>
<comment type="caution">
    <text evidence="2">The sequence shown here is derived from an EMBL/GenBank/DDBJ whole genome shotgun (WGS) entry which is preliminary data.</text>
</comment>
<feature type="compositionally biased region" description="Basic and acidic residues" evidence="1">
    <location>
        <begin position="285"/>
        <end position="295"/>
    </location>
</feature>
<feature type="compositionally biased region" description="Basic and acidic residues" evidence="1">
    <location>
        <begin position="40"/>
        <end position="60"/>
    </location>
</feature>
<protein>
    <submittedName>
        <fullName evidence="2">Uncharacterized protein</fullName>
    </submittedName>
</protein>
<feature type="non-terminal residue" evidence="2">
    <location>
        <position position="1"/>
    </location>
</feature>
<feature type="compositionally biased region" description="Low complexity" evidence="1">
    <location>
        <begin position="313"/>
        <end position="322"/>
    </location>
</feature>
<dbReference type="AlphaFoldDB" id="A0A371HEH1"/>
<feature type="compositionally biased region" description="Basic and acidic residues" evidence="1">
    <location>
        <begin position="85"/>
        <end position="101"/>
    </location>
</feature>
<feature type="compositionally biased region" description="Basic and acidic residues" evidence="1">
    <location>
        <begin position="1"/>
        <end position="11"/>
    </location>
</feature>
<feature type="region of interest" description="Disordered" evidence="1">
    <location>
        <begin position="85"/>
        <end position="178"/>
    </location>
</feature>
<accession>A0A371HEH1</accession>
<feature type="compositionally biased region" description="Polar residues" evidence="1">
    <location>
        <begin position="126"/>
        <end position="150"/>
    </location>
</feature>
<feature type="region of interest" description="Disordered" evidence="1">
    <location>
        <begin position="40"/>
        <end position="70"/>
    </location>
</feature>
<feature type="compositionally biased region" description="Polar residues" evidence="1">
    <location>
        <begin position="61"/>
        <end position="70"/>
    </location>
</feature>
<evidence type="ECO:0000313" key="3">
    <source>
        <dbReference type="Proteomes" id="UP000257109"/>
    </source>
</evidence>
<gene>
    <name evidence="2" type="ORF">CR513_15527</name>
</gene>
<dbReference type="Proteomes" id="UP000257109">
    <property type="component" value="Unassembled WGS sequence"/>
</dbReference>
<feature type="compositionally biased region" description="Basic and acidic residues" evidence="1">
    <location>
        <begin position="108"/>
        <end position="125"/>
    </location>
</feature>